<evidence type="ECO:0000256" key="4">
    <source>
        <dbReference type="ARBA" id="ARBA00022989"/>
    </source>
</evidence>
<sequence length="494" mass="56014">MRNFDWSKVWKSCAEKNLLHLGKVSLADQDIFNSIIFTHPDIVHKLECSFNFQLGTSSNNSICKNDARIYHWNSQNKEIGTHEVMADQHREFIETFDGDKLRGEEKTPKKKSNCDFMTPESAYRTIPGAFAMPNNKSNAITVVTQMSLDRLENFARMAASHKLPISVSVFIKDEDQESISGATVFCYSTLIFLICGELMNMEKYAGALKKLELFVLPAVETFESELSAICPRNKQEIAQNFLRGSMQPFRQKAHSRAHSATNYEKWLTSNISYEIKWERHYEPYVLIRKTEVPKYDQRFGGFAWNKVTHSMTLRLLNFKMRVLPDVFVHHQRHAPSESLLLFRTDSLYKECIGKLKRKFARELLANISAWQKNVDPPAMIRAFIFCTLFCLVQANLLEKVWSKKNQVEAAPEEVKIVSDKEDVPANSQNDDVPNQTFALALQEGQDTSSDGENSSEVVIRAKRYYGCGCGCCGCGTMAPAATMMPCGCGCGCCG</sequence>
<organism evidence="7 8">
    <name type="scientific">Caenorhabditis auriculariae</name>
    <dbReference type="NCBI Taxonomy" id="2777116"/>
    <lineage>
        <taxon>Eukaryota</taxon>
        <taxon>Metazoa</taxon>
        <taxon>Ecdysozoa</taxon>
        <taxon>Nematoda</taxon>
        <taxon>Chromadorea</taxon>
        <taxon>Rhabditida</taxon>
        <taxon>Rhabditina</taxon>
        <taxon>Rhabditomorpha</taxon>
        <taxon>Rhabditoidea</taxon>
        <taxon>Rhabditidae</taxon>
        <taxon>Peloderinae</taxon>
        <taxon>Caenorhabditis</taxon>
    </lineage>
</organism>
<name>A0A8S1GWK4_9PELO</name>
<dbReference type="GO" id="GO:0016020">
    <property type="term" value="C:membrane"/>
    <property type="evidence" value="ECO:0007669"/>
    <property type="project" value="UniProtKB-SubCell"/>
</dbReference>
<dbReference type="InterPro" id="IPR051292">
    <property type="entry name" value="Xyl/GlcA_transferase"/>
</dbReference>
<dbReference type="InterPro" id="IPR029044">
    <property type="entry name" value="Nucleotide-diphossugar_trans"/>
</dbReference>
<reference evidence="7" key="1">
    <citation type="submission" date="2020-10" db="EMBL/GenBank/DDBJ databases">
        <authorList>
            <person name="Kikuchi T."/>
        </authorList>
    </citation>
    <scope>NUCLEOTIDE SEQUENCE</scope>
    <source>
        <strain evidence="7">NKZ352</strain>
    </source>
</reference>
<gene>
    <name evidence="7" type="ORF">CAUJ_LOCUS3102</name>
</gene>
<keyword evidence="6" id="KW-0325">Glycoprotein</keyword>
<keyword evidence="8" id="KW-1185">Reference proteome</keyword>
<evidence type="ECO:0000313" key="7">
    <source>
        <dbReference type="EMBL" id="CAD6187183.1"/>
    </source>
</evidence>
<dbReference type="Proteomes" id="UP000835052">
    <property type="component" value="Unassembled WGS sequence"/>
</dbReference>
<dbReference type="Gene3D" id="3.90.550.10">
    <property type="entry name" value="Spore Coat Polysaccharide Biosynthesis Protein SpsA, Chain A"/>
    <property type="match status" value="1"/>
</dbReference>
<dbReference type="AlphaFoldDB" id="A0A8S1GWK4"/>
<dbReference type="GO" id="GO:0042285">
    <property type="term" value="F:xylosyltransferase activity"/>
    <property type="evidence" value="ECO:0007669"/>
    <property type="project" value="TreeGrafter"/>
</dbReference>
<evidence type="ECO:0000256" key="1">
    <source>
        <dbReference type="ARBA" id="ARBA00004606"/>
    </source>
</evidence>
<dbReference type="Pfam" id="PF13896">
    <property type="entry name" value="Glyco_transf_49"/>
    <property type="match status" value="1"/>
</dbReference>
<comment type="subcellular location">
    <subcellularLocation>
        <location evidence="1">Membrane</location>
        <topology evidence="1">Single-pass type II membrane protein</topology>
    </subcellularLocation>
</comment>
<evidence type="ECO:0000256" key="6">
    <source>
        <dbReference type="ARBA" id="ARBA00023180"/>
    </source>
</evidence>
<dbReference type="SUPFAM" id="SSF53448">
    <property type="entry name" value="Nucleotide-diphospho-sugar transferases"/>
    <property type="match status" value="1"/>
</dbReference>
<keyword evidence="5" id="KW-0472">Membrane</keyword>
<evidence type="ECO:0000256" key="3">
    <source>
        <dbReference type="ARBA" id="ARBA00022968"/>
    </source>
</evidence>
<evidence type="ECO:0000256" key="5">
    <source>
        <dbReference type="ARBA" id="ARBA00023136"/>
    </source>
</evidence>
<dbReference type="PANTHER" id="PTHR12270">
    <property type="entry name" value="GLYCOSYLTRANSFERASE-RELATED"/>
    <property type="match status" value="1"/>
</dbReference>
<protein>
    <submittedName>
        <fullName evidence="7">Uncharacterized protein</fullName>
    </submittedName>
</protein>
<keyword evidence="2" id="KW-0812">Transmembrane</keyword>
<keyword evidence="3" id="KW-0735">Signal-anchor</keyword>
<dbReference type="EMBL" id="CAJGYM010000006">
    <property type="protein sequence ID" value="CAD6187183.1"/>
    <property type="molecule type" value="Genomic_DNA"/>
</dbReference>
<dbReference type="GO" id="GO:0035269">
    <property type="term" value="P:protein O-linked glycosylation via mannose"/>
    <property type="evidence" value="ECO:0007669"/>
    <property type="project" value="TreeGrafter"/>
</dbReference>
<evidence type="ECO:0000313" key="8">
    <source>
        <dbReference type="Proteomes" id="UP000835052"/>
    </source>
</evidence>
<dbReference type="OrthoDB" id="411524at2759"/>
<dbReference type="GO" id="GO:0015020">
    <property type="term" value="F:glucuronosyltransferase activity"/>
    <property type="evidence" value="ECO:0007669"/>
    <property type="project" value="TreeGrafter"/>
</dbReference>
<dbReference type="PANTHER" id="PTHR12270:SF25">
    <property type="entry name" value="GLYCOSYLTRANSFERASE-LIKE PROTEIN LARGE"/>
    <property type="match status" value="1"/>
</dbReference>
<dbReference type="GO" id="GO:0005794">
    <property type="term" value="C:Golgi apparatus"/>
    <property type="evidence" value="ECO:0007669"/>
    <property type="project" value="TreeGrafter"/>
</dbReference>
<comment type="caution">
    <text evidence="7">The sequence shown here is derived from an EMBL/GenBank/DDBJ whole genome shotgun (WGS) entry which is preliminary data.</text>
</comment>
<keyword evidence="4" id="KW-1133">Transmembrane helix</keyword>
<proteinExistence type="predicted"/>
<accession>A0A8S1GWK4</accession>
<evidence type="ECO:0000256" key="2">
    <source>
        <dbReference type="ARBA" id="ARBA00022692"/>
    </source>
</evidence>